<sequence length="99" mass="10574">MEPHRPPPVLDMTPDGEFRQPPTPPQPGLLDRVLARVGGVALLVALVAGGLVLASLAVVFVGLILPVLLVAGLIGAGSIWWRLRRASQQGRPVFVVMRR</sequence>
<reference evidence="3 4" key="1">
    <citation type="submission" date="2021-01" db="EMBL/GenBank/DDBJ databases">
        <title>Roseomonas sp. nov, a bacterium isolated from an oil production mixture in Yumen Oilfield.</title>
        <authorList>
            <person name="Wu D."/>
        </authorList>
    </citation>
    <scope>NUCLEOTIDE SEQUENCE [LARGE SCALE GENOMIC DNA]</scope>
    <source>
        <strain evidence="3 4">ROY-5-3</strain>
    </source>
</reference>
<protein>
    <submittedName>
        <fullName evidence="3">Uncharacterized protein</fullName>
    </submittedName>
</protein>
<keyword evidence="2" id="KW-1133">Transmembrane helix</keyword>
<feature type="transmembrane region" description="Helical" evidence="2">
    <location>
        <begin position="59"/>
        <end position="81"/>
    </location>
</feature>
<keyword evidence="2" id="KW-0812">Transmembrane</keyword>
<gene>
    <name evidence="3" type="ORF">JJQ90_10200</name>
</gene>
<evidence type="ECO:0000256" key="1">
    <source>
        <dbReference type="SAM" id="MobiDB-lite"/>
    </source>
</evidence>
<keyword evidence="2" id="KW-0472">Membrane</keyword>
<name>A0ABS6H7Z9_9PROT</name>
<dbReference type="EMBL" id="JAERQM010000002">
    <property type="protein sequence ID" value="MBU8544078.1"/>
    <property type="molecule type" value="Genomic_DNA"/>
</dbReference>
<comment type="caution">
    <text evidence="3">The sequence shown here is derived from an EMBL/GenBank/DDBJ whole genome shotgun (WGS) entry which is preliminary data.</text>
</comment>
<evidence type="ECO:0000256" key="2">
    <source>
        <dbReference type="SAM" id="Phobius"/>
    </source>
</evidence>
<accession>A0ABS6H7Z9</accession>
<feature type="region of interest" description="Disordered" evidence="1">
    <location>
        <begin position="1"/>
        <end position="26"/>
    </location>
</feature>
<feature type="transmembrane region" description="Helical" evidence="2">
    <location>
        <begin position="33"/>
        <end position="53"/>
    </location>
</feature>
<proteinExistence type="predicted"/>
<dbReference type="Proteomes" id="UP000689967">
    <property type="component" value="Unassembled WGS sequence"/>
</dbReference>
<keyword evidence="4" id="KW-1185">Reference proteome</keyword>
<organism evidence="3 4">
    <name type="scientific">Falsiroseomonas oleicola</name>
    <dbReference type="NCBI Taxonomy" id="2801474"/>
    <lineage>
        <taxon>Bacteria</taxon>
        <taxon>Pseudomonadati</taxon>
        <taxon>Pseudomonadota</taxon>
        <taxon>Alphaproteobacteria</taxon>
        <taxon>Acetobacterales</taxon>
        <taxon>Roseomonadaceae</taxon>
        <taxon>Falsiroseomonas</taxon>
    </lineage>
</organism>
<evidence type="ECO:0000313" key="4">
    <source>
        <dbReference type="Proteomes" id="UP000689967"/>
    </source>
</evidence>
<evidence type="ECO:0000313" key="3">
    <source>
        <dbReference type="EMBL" id="MBU8544078.1"/>
    </source>
</evidence>